<dbReference type="InterPro" id="IPR009051">
    <property type="entry name" value="Helical_ferredxn"/>
</dbReference>
<sequence>MMDVIQQLREQAKKLLEEKKVTLVIGFGQGTELARTTPVFIDSPEGVSALTWGPFCANNLAKYLTDYKNAEGNVAVVVKGCDARSVIRLLDDNQISRDKVVVIGVPCPGQLEWQKVAAEVKPGASLKETADNGESFSVKTDAGDYSFNKKDYMLHRCLVCENPNPVISDITIGKELPVKTYEERFAEVSELEQKSTEDKSAYWDKQFSRCLRCYACRNVCSVCTCQICVFDQMLPMWVSKRTNLSENTMFHITRAFHVAGRCVDCGECDRVCPMDIPLRKLNQKIHKDLGDLFDSPTPGSKPGIPSALGEFSPGDPEEFM</sequence>
<gene>
    <name evidence="6" type="ORF">Pmgp_02810</name>
</gene>
<dbReference type="PROSITE" id="PS51379">
    <property type="entry name" value="4FE4S_FER_2"/>
    <property type="match status" value="1"/>
</dbReference>
<dbReference type="InterPro" id="IPR007525">
    <property type="entry name" value="FrhB_FdhB_C"/>
</dbReference>
<name>A0A4Y7RLN1_9FIRM</name>
<dbReference type="SUPFAM" id="SSF46548">
    <property type="entry name" value="alpha-helical ferredoxin"/>
    <property type="match status" value="1"/>
</dbReference>
<accession>A0A4Y7RLN1</accession>
<evidence type="ECO:0000313" key="6">
    <source>
        <dbReference type="EMBL" id="TEB09898.1"/>
    </source>
</evidence>
<dbReference type="PROSITE" id="PS00198">
    <property type="entry name" value="4FE4S_FER_1"/>
    <property type="match status" value="1"/>
</dbReference>
<reference evidence="6 7" key="1">
    <citation type="journal article" date="2018" name="Environ. Microbiol.">
        <title>Novel energy conservation strategies and behaviour of Pelotomaculum schinkii driving syntrophic propionate catabolism.</title>
        <authorList>
            <person name="Hidalgo-Ahumada C.A.P."/>
            <person name="Nobu M.K."/>
            <person name="Narihiro T."/>
            <person name="Tamaki H."/>
            <person name="Liu W.T."/>
            <person name="Kamagata Y."/>
            <person name="Stams A.J.M."/>
            <person name="Imachi H."/>
            <person name="Sousa D.Z."/>
        </authorList>
    </citation>
    <scope>NUCLEOTIDE SEQUENCE [LARGE SCALE GENOMIC DNA]</scope>
    <source>
        <strain evidence="6 7">MGP</strain>
    </source>
</reference>
<dbReference type="InterPro" id="IPR017900">
    <property type="entry name" value="4Fe4S_Fe_S_CS"/>
</dbReference>
<evidence type="ECO:0000256" key="2">
    <source>
        <dbReference type="ARBA" id="ARBA00023004"/>
    </source>
</evidence>
<evidence type="ECO:0000256" key="3">
    <source>
        <dbReference type="ARBA" id="ARBA00023014"/>
    </source>
</evidence>
<dbReference type="OrthoDB" id="9773828at2"/>
<keyword evidence="7" id="KW-1185">Reference proteome</keyword>
<evidence type="ECO:0000256" key="4">
    <source>
        <dbReference type="SAM" id="MobiDB-lite"/>
    </source>
</evidence>
<dbReference type="GO" id="GO:0051536">
    <property type="term" value="F:iron-sulfur cluster binding"/>
    <property type="evidence" value="ECO:0007669"/>
    <property type="project" value="UniProtKB-KW"/>
</dbReference>
<dbReference type="InterPro" id="IPR017896">
    <property type="entry name" value="4Fe4S_Fe-S-bd"/>
</dbReference>
<dbReference type="Pfam" id="PF04432">
    <property type="entry name" value="FrhB_FdhB_C"/>
    <property type="match status" value="1"/>
</dbReference>
<keyword evidence="1" id="KW-0479">Metal-binding</keyword>
<dbReference type="Proteomes" id="UP000297597">
    <property type="component" value="Unassembled WGS sequence"/>
</dbReference>
<dbReference type="GO" id="GO:0046872">
    <property type="term" value="F:metal ion binding"/>
    <property type="evidence" value="ECO:0007669"/>
    <property type="project" value="UniProtKB-KW"/>
</dbReference>
<dbReference type="AlphaFoldDB" id="A0A4Y7RLN1"/>
<evidence type="ECO:0000259" key="5">
    <source>
        <dbReference type="PROSITE" id="PS51379"/>
    </source>
</evidence>
<evidence type="ECO:0000313" key="7">
    <source>
        <dbReference type="Proteomes" id="UP000297597"/>
    </source>
</evidence>
<dbReference type="Gene3D" id="1.10.1060.10">
    <property type="entry name" value="Alpha-helical ferredoxin"/>
    <property type="match status" value="1"/>
</dbReference>
<feature type="domain" description="4Fe-4S ferredoxin-type" evidence="5">
    <location>
        <begin position="253"/>
        <end position="284"/>
    </location>
</feature>
<comment type="caution">
    <text evidence="6">The sequence shown here is derived from an EMBL/GenBank/DDBJ whole genome shotgun (WGS) entry which is preliminary data.</text>
</comment>
<keyword evidence="3" id="KW-0411">Iron-sulfur</keyword>
<proteinExistence type="predicted"/>
<dbReference type="RefSeq" id="WP_134214601.1">
    <property type="nucleotide sequence ID" value="NZ_QFFZ01000036.1"/>
</dbReference>
<protein>
    <recommendedName>
        <fullName evidence="5">4Fe-4S ferredoxin-type domain-containing protein</fullName>
    </recommendedName>
</protein>
<keyword evidence="2" id="KW-0408">Iron</keyword>
<feature type="region of interest" description="Disordered" evidence="4">
    <location>
        <begin position="292"/>
        <end position="320"/>
    </location>
</feature>
<dbReference type="EMBL" id="QFFZ01000036">
    <property type="protein sequence ID" value="TEB09898.1"/>
    <property type="molecule type" value="Genomic_DNA"/>
</dbReference>
<organism evidence="6 7">
    <name type="scientific">Pelotomaculum propionicicum</name>
    <dbReference type="NCBI Taxonomy" id="258475"/>
    <lineage>
        <taxon>Bacteria</taxon>
        <taxon>Bacillati</taxon>
        <taxon>Bacillota</taxon>
        <taxon>Clostridia</taxon>
        <taxon>Eubacteriales</taxon>
        <taxon>Desulfotomaculaceae</taxon>
        <taxon>Pelotomaculum</taxon>
    </lineage>
</organism>
<evidence type="ECO:0000256" key="1">
    <source>
        <dbReference type="ARBA" id="ARBA00022723"/>
    </source>
</evidence>